<dbReference type="SUPFAM" id="SSF56112">
    <property type="entry name" value="Protein kinase-like (PK-like)"/>
    <property type="match status" value="1"/>
</dbReference>
<dbReference type="EMBL" id="SMSE01000001">
    <property type="protein sequence ID" value="TDG15842.1"/>
    <property type="molecule type" value="Genomic_DNA"/>
</dbReference>
<dbReference type="AlphaFoldDB" id="A0A4R5LWL9"/>
<proteinExistence type="predicted"/>
<keyword evidence="2" id="KW-1185">Reference proteome</keyword>
<accession>A0A4R5LWL9</accession>
<protein>
    <recommendedName>
        <fullName evidence="3">Protein kinase domain-containing protein</fullName>
    </recommendedName>
</protein>
<evidence type="ECO:0008006" key="3">
    <source>
        <dbReference type="Google" id="ProtNLM"/>
    </source>
</evidence>
<comment type="caution">
    <text evidence="1">The sequence shown here is derived from an EMBL/GenBank/DDBJ whole genome shotgun (WGS) entry which is preliminary data.</text>
</comment>
<dbReference type="OrthoDB" id="5727328at2"/>
<reference evidence="1 2" key="1">
    <citation type="submission" date="2019-03" db="EMBL/GenBank/DDBJ databases">
        <title>Seongchinamella monodicae gen. nov., sp. nov., a novel member of the Gammaproteobacteria isolated from a tidal mudflat of beach.</title>
        <authorList>
            <person name="Yang H.G."/>
            <person name="Kang J.W."/>
            <person name="Lee S.D."/>
        </authorList>
    </citation>
    <scope>NUCLEOTIDE SEQUENCE [LARGE SCALE GENOMIC DNA]</scope>
    <source>
        <strain evidence="1 2">GH4-78</strain>
    </source>
</reference>
<dbReference type="Gene3D" id="1.10.510.10">
    <property type="entry name" value="Transferase(Phosphotransferase) domain 1"/>
    <property type="match status" value="1"/>
</dbReference>
<gene>
    <name evidence="1" type="ORF">E2F43_06350</name>
</gene>
<name>A0A4R5LWL9_9GAMM</name>
<sequence>MANTPDKQEHYARLAEVLGRHELPEGWTLVGSSAYARVAADESTGVFYKEFLPRSPLERIKALVRGSRATRAREQNEALRDAGFQTPVNLAWGSLPGGREYLFSSAVPGTGVTSWLREELVSREGESLALRRQLLRQLGDFIGRMHAAGFTHGDLRTSNVLAERDGDNFQFYLIDNERNRRSTPAAGREVLRNLMQLNMLRPDDLSHRDRMRFFQCWRRQMSHLNEAEAKLLARESYRWAHRRLRRKGLV</sequence>
<dbReference type="Pfam" id="PF06293">
    <property type="entry name" value="Kdo"/>
    <property type="match status" value="1"/>
</dbReference>
<organism evidence="1 2">
    <name type="scientific">Seongchinamella unica</name>
    <dbReference type="NCBI Taxonomy" id="2547392"/>
    <lineage>
        <taxon>Bacteria</taxon>
        <taxon>Pseudomonadati</taxon>
        <taxon>Pseudomonadota</taxon>
        <taxon>Gammaproteobacteria</taxon>
        <taxon>Cellvibrionales</taxon>
        <taxon>Halieaceae</taxon>
        <taxon>Seongchinamella</taxon>
    </lineage>
</organism>
<evidence type="ECO:0000313" key="2">
    <source>
        <dbReference type="Proteomes" id="UP000295554"/>
    </source>
</evidence>
<evidence type="ECO:0000313" key="1">
    <source>
        <dbReference type="EMBL" id="TDG15842.1"/>
    </source>
</evidence>
<dbReference type="Proteomes" id="UP000295554">
    <property type="component" value="Unassembled WGS sequence"/>
</dbReference>
<dbReference type="InterPro" id="IPR011009">
    <property type="entry name" value="Kinase-like_dom_sf"/>
</dbReference>
<dbReference type="RefSeq" id="WP_133210691.1">
    <property type="nucleotide sequence ID" value="NZ_SMSE01000001.1"/>
</dbReference>